<accession>A0A3B3USU7</accession>
<sequence>MLHSPTSMTKGLKKTINTVLVRFEGCWWKLTLIRFYNDMDDEEVTSQGVETERYLLVQHQCLTSQMNFLTINTPKPS</sequence>
<dbReference type="Proteomes" id="UP000261500">
    <property type="component" value="Unplaced"/>
</dbReference>
<keyword evidence="2" id="KW-1185">Reference proteome</keyword>
<dbReference type="AlphaFoldDB" id="A0A3B3USU7"/>
<proteinExistence type="predicted"/>
<reference evidence="1" key="2">
    <citation type="submission" date="2025-09" db="UniProtKB">
        <authorList>
            <consortium name="Ensembl"/>
        </authorList>
    </citation>
    <scope>IDENTIFICATION</scope>
</reference>
<evidence type="ECO:0000313" key="1">
    <source>
        <dbReference type="Ensembl" id="ENSPLAP00000015747.1"/>
    </source>
</evidence>
<reference evidence="1" key="1">
    <citation type="submission" date="2025-08" db="UniProtKB">
        <authorList>
            <consortium name="Ensembl"/>
        </authorList>
    </citation>
    <scope>IDENTIFICATION</scope>
</reference>
<name>A0A3B3USU7_9TELE</name>
<protein>
    <submittedName>
        <fullName evidence="1">Uncharacterized protein</fullName>
    </submittedName>
</protein>
<dbReference type="Ensembl" id="ENSPLAT00000030804.1">
    <property type="protein sequence ID" value="ENSPLAP00000015747.1"/>
    <property type="gene ID" value="ENSPLAG00000019743.1"/>
</dbReference>
<evidence type="ECO:0000313" key="2">
    <source>
        <dbReference type="Proteomes" id="UP000261500"/>
    </source>
</evidence>
<organism evidence="1 2">
    <name type="scientific">Poecilia latipinna</name>
    <name type="common">sailfin molly</name>
    <dbReference type="NCBI Taxonomy" id="48699"/>
    <lineage>
        <taxon>Eukaryota</taxon>
        <taxon>Metazoa</taxon>
        <taxon>Chordata</taxon>
        <taxon>Craniata</taxon>
        <taxon>Vertebrata</taxon>
        <taxon>Euteleostomi</taxon>
        <taxon>Actinopterygii</taxon>
        <taxon>Neopterygii</taxon>
        <taxon>Teleostei</taxon>
        <taxon>Neoteleostei</taxon>
        <taxon>Acanthomorphata</taxon>
        <taxon>Ovalentaria</taxon>
        <taxon>Atherinomorphae</taxon>
        <taxon>Cyprinodontiformes</taxon>
        <taxon>Poeciliidae</taxon>
        <taxon>Poeciliinae</taxon>
        <taxon>Poecilia</taxon>
    </lineage>
</organism>